<accession>A0A6J5TAA0</accession>
<reference evidence="2" key="1">
    <citation type="submission" date="2020-05" db="EMBL/GenBank/DDBJ databases">
        <authorList>
            <person name="Chiriac C."/>
            <person name="Salcher M."/>
            <person name="Ghai R."/>
            <person name="Kavagutti S V."/>
        </authorList>
    </citation>
    <scope>NUCLEOTIDE SEQUENCE</scope>
</reference>
<name>A0A6J5TAA0_9CAUD</name>
<evidence type="ECO:0000313" key="1">
    <source>
        <dbReference type="EMBL" id="CAB4124127.1"/>
    </source>
</evidence>
<dbReference type="EMBL" id="LR797816">
    <property type="protein sequence ID" value="CAB4241087.1"/>
    <property type="molecule type" value="Genomic_DNA"/>
</dbReference>
<organism evidence="2">
    <name type="scientific">uncultured Caudovirales phage</name>
    <dbReference type="NCBI Taxonomy" id="2100421"/>
    <lineage>
        <taxon>Viruses</taxon>
        <taxon>Duplodnaviria</taxon>
        <taxon>Heunggongvirae</taxon>
        <taxon>Uroviricota</taxon>
        <taxon>Caudoviricetes</taxon>
        <taxon>Peduoviridae</taxon>
        <taxon>Maltschvirus</taxon>
        <taxon>Maltschvirus maltsch</taxon>
    </lineage>
</organism>
<dbReference type="EMBL" id="LR796177">
    <property type="protein sequence ID" value="CAB4124127.1"/>
    <property type="molecule type" value="Genomic_DNA"/>
</dbReference>
<evidence type="ECO:0000313" key="2">
    <source>
        <dbReference type="EMBL" id="CAB4241087.1"/>
    </source>
</evidence>
<gene>
    <name evidence="2" type="ORF">UFOVP34_74</name>
    <name evidence="1" type="ORF">UFOVP51_32</name>
</gene>
<proteinExistence type="predicted"/>
<protein>
    <submittedName>
        <fullName evidence="2">Uncharacterized protein</fullName>
    </submittedName>
</protein>
<sequence>MNLAIEHIRKSLCSVSTWLTTNDHLRFLKDEKNKPATINSIELAKQLPPLNNKCRTFFNQLSNAIEDYEICMRNLRIAIEREKEMRKRNKEQGIR</sequence>